<dbReference type="OrthoDB" id="308690at2759"/>
<dbReference type="GO" id="GO:1990810">
    <property type="term" value="P:microtubule anchoring at mitotic spindle pole body"/>
    <property type="evidence" value="ECO:0007669"/>
    <property type="project" value="TreeGrafter"/>
</dbReference>
<dbReference type="InterPro" id="IPR004977">
    <property type="entry name" value="Ribosomal_eS25"/>
</dbReference>
<dbReference type="EMBL" id="ML735238">
    <property type="protein sequence ID" value="KAE8392313.1"/>
    <property type="molecule type" value="Genomic_DNA"/>
</dbReference>
<dbReference type="Pfam" id="PF03297">
    <property type="entry name" value="Ribosomal_S25"/>
    <property type="match status" value="1"/>
</dbReference>
<dbReference type="GO" id="GO:0005840">
    <property type="term" value="C:ribosome"/>
    <property type="evidence" value="ECO:0007669"/>
    <property type="project" value="UniProtKB-KW"/>
</dbReference>
<dbReference type="Gene3D" id="3.30.63.20">
    <property type="match status" value="1"/>
</dbReference>
<gene>
    <name evidence="4" type="ORF">BDV23DRAFT_181712</name>
</gene>
<accession>A0A5N7CFJ5</accession>
<evidence type="ECO:0000256" key="1">
    <source>
        <dbReference type="ARBA" id="ARBA00009106"/>
    </source>
</evidence>
<evidence type="ECO:0000256" key="3">
    <source>
        <dbReference type="ARBA" id="ARBA00023274"/>
    </source>
</evidence>
<dbReference type="InterPro" id="IPR011044">
    <property type="entry name" value="Quino_amine_DH_bsu"/>
</dbReference>
<comment type="similarity">
    <text evidence="1">Belongs to the eukaryotic ribosomal protein eS25 family.</text>
</comment>
<organism evidence="4">
    <name type="scientific">Petromyces alliaceus</name>
    <name type="common">Aspergillus alliaceus</name>
    <dbReference type="NCBI Taxonomy" id="209559"/>
    <lineage>
        <taxon>Eukaryota</taxon>
        <taxon>Fungi</taxon>
        <taxon>Dikarya</taxon>
        <taxon>Ascomycota</taxon>
        <taxon>Pezizomycotina</taxon>
        <taxon>Eurotiomycetes</taxon>
        <taxon>Eurotiomycetidae</taxon>
        <taxon>Eurotiales</taxon>
        <taxon>Aspergillaceae</taxon>
        <taxon>Aspergillus</taxon>
        <taxon>Aspergillus subgen. Circumdati</taxon>
    </lineage>
</organism>
<dbReference type="InterPro" id="IPR015943">
    <property type="entry name" value="WD40/YVTN_repeat-like_dom_sf"/>
</dbReference>
<dbReference type="GO" id="GO:1990904">
    <property type="term" value="C:ribonucleoprotein complex"/>
    <property type="evidence" value="ECO:0007669"/>
    <property type="project" value="UniProtKB-KW"/>
</dbReference>
<dbReference type="AlphaFoldDB" id="A0A5N7CFJ5"/>
<dbReference type="PANTHER" id="PTHR16220">
    <property type="entry name" value="WD REPEAT PROTEIN 8-RELATED"/>
    <property type="match status" value="1"/>
</dbReference>
<dbReference type="GO" id="GO:1990811">
    <property type="term" value="C:MWP complex"/>
    <property type="evidence" value="ECO:0007669"/>
    <property type="project" value="TreeGrafter"/>
</dbReference>
<evidence type="ECO:0000313" key="4">
    <source>
        <dbReference type="EMBL" id="KAE8392313.1"/>
    </source>
</evidence>
<evidence type="ECO:0000256" key="2">
    <source>
        <dbReference type="ARBA" id="ARBA00022980"/>
    </source>
</evidence>
<keyword evidence="2" id="KW-0689">Ribosomal protein</keyword>
<dbReference type="GO" id="GO:0005815">
    <property type="term" value="C:microtubule organizing center"/>
    <property type="evidence" value="ECO:0007669"/>
    <property type="project" value="TreeGrafter"/>
</dbReference>
<protein>
    <submittedName>
        <fullName evidence="4">WD40 domain protein</fullName>
    </submittedName>
</protein>
<proteinExistence type="inferred from homology"/>
<name>A0A5N7CFJ5_PETAA</name>
<dbReference type="InterPro" id="IPR052778">
    <property type="entry name" value="Centrosome-WD_assoc"/>
</dbReference>
<reference evidence="4" key="1">
    <citation type="submission" date="2019-04" db="EMBL/GenBank/DDBJ databases">
        <title>Friends and foes A comparative genomics studyof 23 Aspergillus species from section Flavi.</title>
        <authorList>
            <consortium name="DOE Joint Genome Institute"/>
            <person name="Kjaerbolling I."/>
            <person name="Vesth T."/>
            <person name="Frisvad J.C."/>
            <person name="Nybo J.L."/>
            <person name="Theobald S."/>
            <person name="Kildgaard S."/>
            <person name="Isbrandt T."/>
            <person name="Kuo A."/>
            <person name="Sato A."/>
            <person name="Lyhne E.K."/>
            <person name="Kogle M.E."/>
            <person name="Wiebenga A."/>
            <person name="Kun R.S."/>
            <person name="Lubbers R.J."/>
            <person name="Makela M.R."/>
            <person name="Barry K."/>
            <person name="Chovatia M."/>
            <person name="Clum A."/>
            <person name="Daum C."/>
            <person name="Haridas S."/>
            <person name="He G."/>
            <person name="LaButti K."/>
            <person name="Lipzen A."/>
            <person name="Mondo S."/>
            <person name="Riley R."/>
            <person name="Salamov A."/>
            <person name="Simmons B.A."/>
            <person name="Magnuson J.K."/>
            <person name="Henrissat B."/>
            <person name="Mortensen U.H."/>
            <person name="Larsen T.O."/>
            <person name="Devries R.P."/>
            <person name="Grigoriev I.V."/>
            <person name="Machida M."/>
            <person name="Baker S.E."/>
            <person name="Andersen M.R."/>
        </authorList>
    </citation>
    <scope>NUCLEOTIDE SEQUENCE [LARGE SCALE GENOMIC DNA]</scope>
    <source>
        <strain evidence="4">IBT 14317</strain>
    </source>
</reference>
<dbReference type="FunFam" id="3.30.63.20:FF:000001">
    <property type="entry name" value="40S ribosomal protein S25"/>
    <property type="match status" value="1"/>
</dbReference>
<keyword evidence="3" id="KW-0687">Ribonucleoprotein</keyword>
<dbReference type="Proteomes" id="UP000326877">
    <property type="component" value="Unassembled WGS sequence"/>
</dbReference>
<dbReference type="PANTHER" id="PTHR16220:SF0">
    <property type="entry name" value="WD REPEAT-CONTAINING PROTEIN WRAP73"/>
    <property type="match status" value="1"/>
</dbReference>
<dbReference type="SUPFAM" id="SSF50969">
    <property type="entry name" value="YVTN repeat-like/Quinoprotein amine dehydrogenase"/>
    <property type="match status" value="1"/>
</dbReference>
<dbReference type="Gene3D" id="2.130.10.10">
    <property type="entry name" value="YVTN repeat-like/Quinoprotein amine dehydrogenase"/>
    <property type="match status" value="2"/>
</dbReference>
<sequence>MDSTGAGVSPSISLSEHGEYAAQTSGKDLILHLNPTSSGFQDVEIVKVKESSSKFLKFSRASYTISPDTYAARKETPPGRRVLHASDSRILVWQLLPLQLHAEIESVEPGALNVDFGSDENEVIVFHAWNTKLTVYALDTGRSQVIKSPKFAHNNGFGYRPKTGQFAVLLKPDTVDLLTIHGFRSYELINRAVLPTVDAQGLKWSPDGRWIAVWDVASAGTKVLVFTADGQPFRTYIGPPGFDDSFDLGVRGIEWSPVVNDSGVSEYLAIGKVDGTVDILRCRTFSCSTTLSHVFQIDDNSPSIWRERYATADGTLEYAESSSSSAFSITAESSGPPRGVSIMAFSFHGSLLATVDQTRPNIVWIWNLESAAVLVSALVHEHSVRQAVWHPSETQLLIVTANSALAAVRSWTPDGQPSIIRIPTSRSDTGRYDARWLPSNQGDNAKFWFGTTEDYTLGHIEGEDGTSQFQGLGFYSRDGQGLPTRISHLDSDFRPLIVALSSVVEQPDQTVKMAPARKKWSKGKVKDKAQHAVVLEKQVAERLNKDVQSYRLITVATLVDRLKINGSLARKALADLEEKGQIKKVVGHSKLNIYTRAVTAE</sequence>